<dbReference type="Pfam" id="PF07715">
    <property type="entry name" value="Plug"/>
    <property type="match status" value="1"/>
</dbReference>
<feature type="domain" description="TonB-dependent receptor-like beta-barrel" evidence="15">
    <location>
        <begin position="400"/>
        <end position="786"/>
    </location>
</feature>
<dbReference type="RefSeq" id="WP_021316143.1">
    <property type="nucleotide sequence ID" value="NZ_AUWY01000019.1"/>
</dbReference>
<evidence type="ECO:0000313" key="18">
    <source>
        <dbReference type="Proteomes" id="UP000015523"/>
    </source>
</evidence>
<name>T0KBL9_9SPHN</name>
<proteinExistence type="inferred from homology"/>
<dbReference type="Gene3D" id="2.170.130.10">
    <property type="entry name" value="TonB-dependent receptor, plug domain"/>
    <property type="match status" value="1"/>
</dbReference>
<evidence type="ECO:0008006" key="19">
    <source>
        <dbReference type="Google" id="ProtNLM"/>
    </source>
</evidence>
<dbReference type="PANTHER" id="PTHR32552:SF89">
    <property type="entry name" value="CATECHOLATE SIDEROPHORE RECEPTOR FIU"/>
    <property type="match status" value="1"/>
</dbReference>
<feature type="domain" description="TonB-dependent receptor plug" evidence="16">
    <location>
        <begin position="53"/>
        <end position="164"/>
    </location>
</feature>
<keyword evidence="7" id="KW-0408">Iron</keyword>
<keyword evidence="11 12" id="KW-0998">Cell outer membrane</keyword>
<dbReference type="PROSITE" id="PS52016">
    <property type="entry name" value="TONB_DEPENDENT_REC_3"/>
    <property type="match status" value="1"/>
</dbReference>
<evidence type="ECO:0000256" key="5">
    <source>
        <dbReference type="ARBA" id="ARBA00022692"/>
    </source>
</evidence>
<evidence type="ECO:0000256" key="2">
    <source>
        <dbReference type="ARBA" id="ARBA00022448"/>
    </source>
</evidence>
<dbReference type="Proteomes" id="UP000015523">
    <property type="component" value="Unassembled WGS sequence"/>
</dbReference>
<comment type="subcellular location">
    <subcellularLocation>
        <location evidence="1 12">Cell outer membrane</location>
        <topology evidence="1 12">Multi-pass membrane protein</topology>
    </subcellularLocation>
</comment>
<evidence type="ECO:0000259" key="15">
    <source>
        <dbReference type="Pfam" id="PF00593"/>
    </source>
</evidence>
<dbReference type="InterPro" id="IPR037066">
    <property type="entry name" value="Plug_dom_sf"/>
</dbReference>
<dbReference type="eggNOG" id="COG4774">
    <property type="taxonomic scope" value="Bacteria"/>
</dbReference>
<evidence type="ECO:0000256" key="7">
    <source>
        <dbReference type="ARBA" id="ARBA00023004"/>
    </source>
</evidence>
<evidence type="ECO:0000256" key="9">
    <source>
        <dbReference type="ARBA" id="ARBA00023077"/>
    </source>
</evidence>
<evidence type="ECO:0000256" key="10">
    <source>
        <dbReference type="ARBA" id="ARBA00023136"/>
    </source>
</evidence>
<keyword evidence="5 12" id="KW-0812">Transmembrane</keyword>
<accession>T0KBL9</accession>
<gene>
    <name evidence="17" type="ORF">M529_00400</name>
</gene>
<keyword evidence="2 12" id="KW-0813">Transport</keyword>
<evidence type="ECO:0000256" key="12">
    <source>
        <dbReference type="PROSITE-ProRule" id="PRU01360"/>
    </source>
</evidence>
<dbReference type="Pfam" id="PF00593">
    <property type="entry name" value="TonB_dep_Rec_b-barrel"/>
    <property type="match status" value="1"/>
</dbReference>
<evidence type="ECO:0000256" key="14">
    <source>
        <dbReference type="SAM" id="SignalP"/>
    </source>
</evidence>
<evidence type="ECO:0000256" key="13">
    <source>
        <dbReference type="RuleBase" id="RU003357"/>
    </source>
</evidence>
<keyword evidence="6 14" id="KW-0732">Signal</keyword>
<protein>
    <recommendedName>
        <fullName evidence="19">Cyclic nucleotide-binding protein</fullName>
    </recommendedName>
</protein>
<feature type="signal peptide" evidence="14">
    <location>
        <begin position="1"/>
        <end position="25"/>
    </location>
</feature>
<evidence type="ECO:0000256" key="4">
    <source>
        <dbReference type="ARBA" id="ARBA00022496"/>
    </source>
</evidence>
<dbReference type="PATRIC" id="fig|1346791.3.peg.68"/>
<dbReference type="EMBL" id="AUWY01000019">
    <property type="protein sequence ID" value="EQB34109.1"/>
    <property type="molecule type" value="Genomic_DNA"/>
</dbReference>
<dbReference type="OrthoDB" id="7277632at2"/>
<comment type="caution">
    <text evidence="17">The sequence shown here is derived from an EMBL/GenBank/DDBJ whole genome shotgun (WGS) entry which is preliminary data.</text>
</comment>
<keyword evidence="18" id="KW-1185">Reference proteome</keyword>
<dbReference type="GO" id="GO:0009279">
    <property type="term" value="C:cell outer membrane"/>
    <property type="evidence" value="ECO:0007669"/>
    <property type="project" value="UniProtKB-SubCell"/>
</dbReference>
<dbReference type="SUPFAM" id="SSF56935">
    <property type="entry name" value="Porins"/>
    <property type="match status" value="1"/>
</dbReference>
<evidence type="ECO:0000256" key="3">
    <source>
        <dbReference type="ARBA" id="ARBA00022452"/>
    </source>
</evidence>
<evidence type="ECO:0000256" key="1">
    <source>
        <dbReference type="ARBA" id="ARBA00004571"/>
    </source>
</evidence>
<organism evidence="17 18">
    <name type="scientific">Sphingobium ummariense RL-3</name>
    <dbReference type="NCBI Taxonomy" id="1346791"/>
    <lineage>
        <taxon>Bacteria</taxon>
        <taxon>Pseudomonadati</taxon>
        <taxon>Pseudomonadota</taxon>
        <taxon>Alphaproteobacteria</taxon>
        <taxon>Sphingomonadales</taxon>
        <taxon>Sphingomonadaceae</taxon>
        <taxon>Sphingobium</taxon>
    </lineage>
</organism>
<dbReference type="InterPro" id="IPR039426">
    <property type="entry name" value="TonB-dep_rcpt-like"/>
</dbReference>
<keyword evidence="4" id="KW-0410">Iron transport</keyword>
<evidence type="ECO:0000256" key="11">
    <source>
        <dbReference type="ARBA" id="ARBA00023237"/>
    </source>
</evidence>
<dbReference type="InterPro" id="IPR000531">
    <property type="entry name" value="Beta-barrel_TonB"/>
</dbReference>
<keyword evidence="8" id="KW-0406">Ion transport</keyword>
<sequence length="830" mass="89815">MTIRKALVGAGVTALLGSTSLPAMAQDMAAPAAEPEASDIIVTGRAGAGDRRKVDTSYAVTTLSNDVIRSRAPSSVTETLKSVPGFWVEASGGEGSGNVRARGIPVDGFGSINLLEDGLPVQHDPALGYLNADQAFRLDESIDHIEVVRGGPSSIFYSNAPGGVVNYITRKAGDALTGNGRILYGPTADLYRFDGWVGTPIADGWTLGIGGFYRNEQGVRDPGYTGNKGGQIRADIAKTFDKGSISFSYKRLADNAIFYTGIPLTKDSDGDIVGLPGFDPHYDTTASRSTAFMTLRSANGPLRFNNTDGTRIRLNQYSAMADWEFAEGWKLSNKARYRDSNTVRNGVYPSSVSTAASFLSSNRASLLAAFPGATAVQLRYVDTGEAFDVANQNGNGDVFINQARPVTVDESEFLDDLRLAHQFDLAGRHDFALGFYYAHIKESFGRYSASTLQDVSGNSRLLDLFAVDASGKVVGALTQNGVIRYGSEFANGSGTQDTFALYASDEWQITDQFRIDGGVRWEKVKTEGSQEGSRTVNLGDATTLADDQVLTGNGVFTPFDRSFDKLGWTLGADWQFMPNAGAFARYTSAFRLPSVGSFITSATAVPRTQGIEMWEAGLKYASPVVTLYATAFLTDFDAYSIGNFVFAPPPATGVIQQTVYTDTRAYGVEFEGTVRPAPWFDFTLQATVQDPTFRNLRYNENSGGTLVPRDYSGNQLLRVPKLALRATPAVTLLDGRFRAQMDVEYYSKRYADAANTQKLPSYTVLNASARFNLTDRITLWAYGDNLTNAIGLTEGNPRAGELTSGQANDQLFIGRPILGRNLRFAVDFAF</sequence>
<reference evidence="17 18" key="1">
    <citation type="journal article" date="2013" name="Genome Announc.">
        <title>Draft Genome Sequence of Sphingobium ummariense Strain RL-3, a Hexachlorocyclohexane-Degrading Bacterium.</title>
        <authorList>
            <person name="Kohli P."/>
            <person name="Dua A."/>
            <person name="Sangwan N."/>
            <person name="Oldach P."/>
            <person name="Khurana J.P."/>
            <person name="Lal R."/>
        </authorList>
    </citation>
    <scope>NUCLEOTIDE SEQUENCE [LARGE SCALE GENOMIC DNA]</scope>
    <source>
        <strain evidence="17 18">RL-3</strain>
    </source>
</reference>
<keyword evidence="3 12" id="KW-1134">Transmembrane beta strand</keyword>
<dbReference type="GO" id="GO:0015344">
    <property type="term" value="F:siderophore uptake transmembrane transporter activity"/>
    <property type="evidence" value="ECO:0007669"/>
    <property type="project" value="TreeGrafter"/>
</dbReference>
<keyword evidence="10 12" id="KW-0472">Membrane</keyword>
<keyword evidence="9 13" id="KW-0798">TonB box</keyword>
<evidence type="ECO:0000256" key="8">
    <source>
        <dbReference type="ARBA" id="ARBA00023065"/>
    </source>
</evidence>
<dbReference type="AlphaFoldDB" id="T0KBL9"/>
<dbReference type="InterPro" id="IPR036942">
    <property type="entry name" value="Beta-barrel_TonB_sf"/>
</dbReference>
<evidence type="ECO:0000256" key="6">
    <source>
        <dbReference type="ARBA" id="ARBA00022729"/>
    </source>
</evidence>
<feature type="chain" id="PRO_5004578865" description="Cyclic nucleotide-binding protein" evidence="14">
    <location>
        <begin position="26"/>
        <end position="830"/>
    </location>
</feature>
<comment type="similarity">
    <text evidence="12 13">Belongs to the TonB-dependent receptor family.</text>
</comment>
<dbReference type="PANTHER" id="PTHR32552">
    <property type="entry name" value="FERRICHROME IRON RECEPTOR-RELATED"/>
    <property type="match status" value="1"/>
</dbReference>
<dbReference type="InterPro" id="IPR012910">
    <property type="entry name" value="Plug_dom"/>
</dbReference>
<evidence type="ECO:0000259" key="16">
    <source>
        <dbReference type="Pfam" id="PF07715"/>
    </source>
</evidence>
<dbReference type="Gene3D" id="2.40.170.20">
    <property type="entry name" value="TonB-dependent receptor, beta-barrel domain"/>
    <property type="match status" value="1"/>
</dbReference>
<dbReference type="STRING" id="1346791.M529_00400"/>
<evidence type="ECO:0000313" key="17">
    <source>
        <dbReference type="EMBL" id="EQB34109.1"/>
    </source>
</evidence>